<gene>
    <name evidence="4" type="ORF">BN4615_P10929</name>
</gene>
<evidence type="ECO:0000259" key="3">
    <source>
        <dbReference type="Pfam" id="PF05065"/>
    </source>
</evidence>
<evidence type="ECO:0000256" key="1">
    <source>
        <dbReference type="ARBA" id="ARBA00004328"/>
    </source>
</evidence>
<dbReference type="Pfam" id="PF05065">
    <property type="entry name" value="Phage_capsid"/>
    <property type="match status" value="1"/>
</dbReference>
<dbReference type="AlphaFoldDB" id="A0A1M4BKU7"/>
<feature type="compositionally biased region" description="Basic and acidic residues" evidence="2">
    <location>
        <begin position="76"/>
        <end position="90"/>
    </location>
</feature>
<proteinExistence type="predicted"/>
<dbReference type="EMBL" id="LT559120">
    <property type="protein sequence ID" value="SAP16266.1"/>
    <property type="molecule type" value="Genomic_DNA"/>
</dbReference>
<feature type="domain" description="Phage capsid-like C-terminal" evidence="3">
    <location>
        <begin position="136"/>
        <end position="410"/>
    </location>
</feature>
<dbReference type="InterPro" id="IPR054612">
    <property type="entry name" value="Phage_capsid-like_C"/>
</dbReference>
<feature type="region of interest" description="Disordered" evidence="2">
    <location>
        <begin position="59"/>
        <end position="90"/>
    </location>
</feature>
<dbReference type="SUPFAM" id="SSF56563">
    <property type="entry name" value="Major capsid protein gp5"/>
    <property type="match status" value="1"/>
</dbReference>
<reference evidence="4" key="1">
    <citation type="submission" date="2016-04" db="EMBL/GenBank/DDBJ databases">
        <authorList>
            <person name="Evans L.H."/>
            <person name="Alamgir A."/>
            <person name="Owens N."/>
            <person name="Weber N.D."/>
            <person name="Virtaneva K."/>
            <person name="Barbian K."/>
            <person name="Babar A."/>
            <person name="Rosenke K."/>
        </authorList>
    </citation>
    <scope>NUCLEOTIDE SEQUENCE</scope>
    <source>
        <strain evidence="4">Nono1</strain>
    </source>
</reference>
<sequence length="416" mass="45843">MSTALNRLIDEQNQIWERMQEIRRGLDDRDMTAEERDNWDAAETRLTQVSEDIERLQRDDARQRIDRSQIVTATGRQDDGTSEQRDTAAEREQRYADAFYGFIRRGLDRLTPEQRELLAAGYGEVRAQGTVIDTAGGYLVPEGFRNTMTETMVAFGGIMNICTVISTGTGQDLPWPTNDDTGNKGAILAENTQISEQDVAIGQRKLSAYTYTSKLVRVALQLLQDSVFDLEGWLPGVLGTRIGRAVAEHLATGTGVDQPLGITTGGTVGKTGAVSASAVITYDDTVDLEHSVNSAYRAGARYVMADSMLKLLRKLKDSDGRPIWVPIPAPGFPATINGFPYTIDDGMPAPAVSAKSIAFGDFRRGYIVRRVQDVQLQILRERYADYLQVGFHGFSRLDGRIDDAAAIRLFQHGAAA</sequence>
<organism evidence="4">
    <name type="scientific">Nonomuraea gerenzanensis</name>
    <dbReference type="NCBI Taxonomy" id="93944"/>
    <lineage>
        <taxon>Bacteria</taxon>
        <taxon>Bacillati</taxon>
        <taxon>Actinomycetota</taxon>
        <taxon>Actinomycetes</taxon>
        <taxon>Streptosporangiales</taxon>
        <taxon>Streptosporangiaceae</taxon>
        <taxon>Nonomuraea</taxon>
    </lineage>
</organism>
<evidence type="ECO:0000256" key="2">
    <source>
        <dbReference type="SAM" id="MobiDB-lite"/>
    </source>
</evidence>
<dbReference type="Gene3D" id="3.30.2320.10">
    <property type="entry name" value="hypothetical protein PF0899 domain"/>
    <property type="match status" value="1"/>
</dbReference>
<dbReference type="Gene3D" id="3.30.2400.10">
    <property type="entry name" value="Major capsid protein gp5"/>
    <property type="match status" value="1"/>
</dbReference>
<dbReference type="NCBIfam" id="TIGR01554">
    <property type="entry name" value="major_cap_HK97"/>
    <property type="match status" value="1"/>
</dbReference>
<evidence type="ECO:0000313" key="4">
    <source>
        <dbReference type="EMBL" id="SAP16266.1"/>
    </source>
</evidence>
<accession>A0A1M4BKU7</accession>
<name>A0A1M4BKU7_9ACTN</name>
<dbReference type="RefSeq" id="WP_225267165.1">
    <property type="nucleotide sequence ID" value="NZ_CP084058.1"/>
</dbReference>
<dbReference type="InterPro" id="IPR024455">
    <property type="entry name" value="Phage_capsid"/>
</dbReference>
<comment type="subcellular location">
    <subcellularLocation>
        <location evidence="1">Virion</location>
    </subcellularLocation>
</comment>
<protein>
    <submittedName>
        <fullName evidence="4">Phage major capsid protein #Fam0006</fullName>
    </submittedName>
</protein>